<evidence type="ECO:0000313" key="2">
    <source>
        <dbReference type="Proteomes" id="UP000265515"/>
    </source>
</evidence>
<reference evidence="1 2" key="1">
    <citation type="journal article" date="2018" name="Cell">
        <title>The Chara Genome: Secondary Complexity and Implications for Plant Terrestrialization.</title>
        <authorList>
            <person name="Nishiyama T."/>
            <person name="Sakayama H."/>
            <person name="Vries J.D."/>
            <person name="Buschmann H."/>
            <person name="Saint-Marcoux D."/>
            <person name="Ullrich K.K."/>
            <person name="Haas F.B."/>
            <person name="Vanderstraeten L."/>
            <person name="Becker D."/>
            <person name="Lang D."/>
            <person name="Vosolsobe S."/>
            <person name="Rombauts S."/>
            <person name="Wilhelmsson P.K.I."/>
            <person name="Janitza P."/>
            <person name="Kern R."/>
            <person name="Heyl A."/>
            <person name="Rumpler F."/>
            <person name="Villalobos L.I.A.C."/>
            <person name="Clay J.M."/>
            <person name="Skokan R."/>
            <person name="Toyoda A."/>
            <person name="Suzuki Y."/>
            <person name="Kagoshima H."/>
            <person name="Schijlen E."/>
            <person name="Tajeshwar N."/>
            <person name="Catarino B."/>
            <person name="Hetherington A.J."/>
            <person name="Saltykova A."/>
            <person name="Bonnot C."/>
            <person name="Breuninger H."/>
            <person name="Symeonidi A."/>
            <person name="Radhakrishnan G.V."/>
            <person name="Van Nieuwerburgh F."/>
            <person name="Deforce D."/>
            <person name="Chang C."/>
            <person name="Karol K.G."/>
            <person name="Hedrich R."/>
            <person name="Ulvskov P."/>
            <person name="Glockner G."/>
            <person name="Delwiche C.F."/>
            <person name="Petrasek J."/>
            <person name="Van de Peer Y."/>
            <person name="Friml J."/>
            <person name="Beilby M."/>
            <person name="Dolan L."/>
            <person name="Kohara Y."/>
            <person name="Sugano S."/>
            <person name="Fujiyama A."/>
            <person name="Delaux P.-M."/>
            <person name="Quint M."/>
            <person name="TheiBen G."/>
            <person name="Hagemann M."/>
            <person name="Harholt J."/>
            <person name="Dunand C."/>
            <person name="Zachgo S."/>
            <person name="Langdale J."/>
            <person name="Maumus F."/>
            <person name="Straeten D.V.D."/>
            <person name="Gould S.B."/>
            <person name="Rensing S.A."/>
        </authorList>
    </citation>
    <scope>NUCLEOTIDE SEQUENCE [LARGE SCALE GENOMIC DNA]</scope>
    <source>
        <strain evidence="1 2">S276</strain>
    </source>
</reference>
<sequence>MGSGETKRRDEMMTWQARNDFGAQWGDDLALQCYQFGAQHDGCRDATWREERSYGGYGERNDGAKW</sequence>
<evidence type="ECO:0000313" key="1">
    <source>
        <dbReference type="EMBL" id="GBG60237.1"/>
    </source>
</evidence>
<comment type="caution">
    <text evidence="1">The sequence shown here is derived from an EMBL/GenBank/DDBJ whole genome shotgun (WGS) entry which is preliminary data.</text>
</comment>
<gene>
    <name evidence="1" type="ORF">CBR_g3481</name>
</gene>
<dbReference type="Proteomes" id="UP000265515">
    <property type="component" value="Unassembled WGS sequence"/>
</dbReference>
<name>A0A388JR36_CHABU</name>
<organism evidence="1 2">
    <name type="scientific">Chara braunii</name>
    <name type="common">Braun's stonewort</name>
    <dbReference type="NCBI Taxonomy" id="69332"/>
    <lineage>
        <taxon>Eukaryota</taxon>
        <taxon>Viridiplantae</taxon>
        <taxon>Streptophyta</taxon>
        <taxon>Charophyceae</taxon>
        <taxon>Charales</taxon>
        <taxon>Characeae</taxon>
        <taxon>Chara</taxon>
    </lineage>
</organism>
<keyword evidence="2" id="KW-1185">Reference proteome</keyword>
<dbReference type="AlphaFoldDB" id="A0A388JR36"/>
<dbReference type="EMBL" id="BFEA01000009">
    <property type="protein sequence ID" value="GBG60237.1"/>
    <property type="molecule type" value="Genomic_DNA"/>
</dbReference>
<dbReference type="Gramene" id="GBG60237">
    <property type="protein sequence ID" value="GBG60237"/>
    <property type="gene ID" value="CBR_g3481"/>
</dbReference>
<accession>A0A388JR36</accession>
<protein>
    <submittedName>
        <fullName evidence="1">Uncharacterized protein</fullName>
    </submittedName>
</protein>
<proteinExistence type="predicted"/>